<dbReference type="SMART" id="SM01384">
    <property type="entry name" value="Ribosomal_L15e"/>
    <property type="match status" value="1"/>
</dbReference>
<evidence type="ECO:0000256" key="16">
    <source>
        <dbReference type="ARBA" id="ARBA00023274"/>
    </source>
</evidence>
<evidence type="ECO:0000256" key="20">
    <source>
        <dbReference type="SAM" id="MobiDB-lite"/>
    </source>
</evidence>
<dbReference type="CDD" id="cd01657">
    <property type="entry name" value="Ribosomal_L7_archeal_euk"/>
    <property type="match status" value="1"/>
</dbReference>
<keyword evidence="19" id="KW-0175">Coiled coil</keyword>
<dbReference type="InterPro" id="IPR024794">
    <property type="entry name" value="Rbsml_eL15_core_dom_sf"/>
</dbReference>
<dbReference type="CDD" id="cd04270">
    <property type="entry name" value="ZnMc_TACE_like"/>
    <property type="match status" value="1"/>
</dbReference>
<dbReference type="GO" id="GO:0006412">
    <property type="term" value="P:translation"/>
    <property type="evidence" value="ECO:0007669"/>
    <property type="project" value="InterPro"/>
</dbReference>
<keyword evidence="7 17" id="KW-0479">Metal-binding</keyword>
<evidence type="ECO:0000256" key="15">
    <source>
        <dbReference type="ARBA" id="ARBA00023157"/>
    </source>
</evidence>
<sequence>MQELYRKKQSDVMRYLLRIRVWQYRQMTRFHRAPRPSRPDKARRLGYRAKQGYAIFRVRVRRGGRKRPVPKGATYGKPKSHGVNKLKPKRCLQSVAEAIRTDAKANWICDSVHKHRELRGKTSAGRKSRGLGKGHGYSHTKGGSRRAAWLRNNSLQAKKEQKPKVTEGKKLPAVPEPVLKKYKSRIVHKRKALIKQLKSRKVRYVNKQKWLKRAEKYVREYRNKEQDERRLAKNARKAGNYYIPPEPRLAFVIRIRGINQIPPKVRKVLQLFRLRQINNGIFLKLNKATINMLRVCEPYVTWGYPNLKSVRELIYKRGYAKIKGQRIPITNNRMVQRKLGSFHKVVTRYHTFHADDVTHVIVKRGLHESDHPYNKIKEVKFSTLGREFRLILTPKRGILHSEFTASTVNANGEETPIGVDHENFYEGRLFGETDSSANVHIDDGVMTANIHHGDETYHIEPSWRHMPDSDNRTMVAYRGSDVRFSWDHDEYKQKGFKPCEFIKEGLELENNENVTKLSERRVKRQIDGYDAYEPKPNKTRCPLLLVADYRFFQEMGGSDTKTTINYLISLIDRVHKIYNDTTWRDKSDADGFNGMGFVIKKILVHSEPTSVRTGEAHYNMVRDKWDVRTLLEVFSREYTHKDYCLAHLFTDLKFEGGILGLAYVGSPRRNSVGGICTPEYFKNGYTLYLNSGLSSSRNHYGQRVITREADLVTAHEFGHNWGSEHDPDSPDCSPSASQGGSYLMYTYSVSGYDVNNKKFSPCSLRSIRKVLQAKSSRCFSEPQESFCGNLRVEKNEQCDAGLLGTEGNDTCCDKTCQLKLNAACSDKNSPCCQNCQFMPRGVKCRDAQHPTCEEESKCLGNSSDCPTSPPMPDGTTCLERGQCRAGRCIPYCETQGLQSCMCDKIENSCKRCCRTTLNDSCNPVEPLDILPSGTPCIQGFCNEGVCEKTVQDVVERFWDIIEEININKLLLFLRDNVVGTVILLTALIWIPISVLINHFDKKRLNKAEKRKEWNKREDIMYYPATNDSYGDTYPRKIIHAKVSSKQYNAAASSSMQQ</sequence>
<dbReference type="GO" id="GO:0005840">
    <property type="term" value="C:ribosome"/>
    <property type="evidence" value="ECO:0007669"/>
    <property type="project" value="UniProtKB-KW"/>
</dbReference>
<dbReference type="Pfam" id="PF00327">
    <property type="entry name" value="Ribosomal_L30"/>
    <property type="match status" value="1"/>
</dbReference>
<evidence type="ECO:0000256" key="3">
    <source>
        <dbReference type="ARBA" id="ARBA00006857"/>
    </source>
</evidence>
<dbReference type="FunFam" id="4.10.70.10:FF:000003">
    <property type="entry name" value="Disintegrin and metalloproteinase domain-containing protein 17"/>
    <property type="match status" value="1"/>
</dbReference>
<dbReference type="InterPro" id="IPR012678">
    <property type="entry name" value="Ribosomal_uL23/eL15/eS24_sf"/>
</dbReference>
<dbReference type="GO" id="GO:0007219">
    <property type="term" value="P:Notch signaling pathway"/>
    <property type="evidence" value="ECO:0007669"/>
    <property type="project" value="TreeGrafter"/>
</dbReference>
<evidence type="ECO:0000256" key="4">
    <source>
        <dbReference type="ARBA" id="ARBA00007594"/>
    </source>
</evidence>
<evidence type="ECO:0000256" key="8">
    <source>
        <dbReference type="ARBA" id="ARBA00022729"/>
    </source>
</evidence>
<dbReference type="SMART" id="SM00050">
    <property type="entry name" value="DISIN"/>
    <property type="match status" value="1"/>
</dbReference>
<evidence type="ECO:0000256" key="7">
    <source>
        <dbReference type="ARBA" id="ARBA00022723"/>
    </source>
</evidence>
<dbReference type="SUPFAM" id="SSF57552">
    <property type="entry name" value="Blood coagulation inhibitor (disintegrin)"/>
    <property type="match status" value="1"/>
</dbReference>
<comment type="caution">
    <text evidence="17">Lacks conserved residue(s) required for the propagation of feature annotation.</text>
</comment>
<feature type="transmembrane region" description="Helical" evidence="21">
    <location>
        <begin position="977"/>
        <end position="996"/>
    </location>
</feature>
<comment type="caution">
    <text evidence="24">The sequence shown here is derived from an EMBL/GenBank/DDBJ whole genome shotgun (WGS) entry which is preliminary data.</text>
</comment>
<feature type="region of interest" description="Disordered" evidence="20">
    <location>
        <begin position="119"/>
        <end position="147"/>
    </location>
</feature>
<dbReference type="InterPro" id="IPR024079">
    <property type="entry name" value="MetalloPept_cat_dom_sf"/>
</dbReference>
<comment type="subcellular location">
    <subcellularLocation>
        <location evidence="2">Membrane</location>
        <topology evidence="2">Single-pass type I membrane protein</topology>
    </subcellularLocation>
</comment>
<feature type="domain" description="Disintegrin" evidence="22">
    <location>
        <begin position="784"/>
        <end position="873"/>
    </location>
</feature>
<evidence type="ECO:0000256" key="12">
    <source>
        <dbReference type="ARBA" id="ARBA00022989"/>
    </source>
</evidence>
<feature type="region of interest" description="Disordered" evidence="20">
    <location>
        <begin position="65"/>
        <end position="85"/>
    </location>
</feature>
<dbReference type="InterPro" id="IPR036919">
    <property type="entry name" value="Ribo_uL30_ferredoxin-like_sf"/>
</dbReference>
<evidence type="ECO:0000256" key="21">
    <source>
        <dbReference type="SAM" id="Phobius"/>
    </source>
</evidence>
<dbReference type="GO" id="GO:1990904">
    <property type="term" value="C:ribonucleoprotein complex"/>
    <property type="evidence" value="ECO:0007669"/>
    <property type="project" value="UniProtKB-KW"/>
</dbReference>
<evidence type="ECO:0000259" key="23">
    <source>
        <dbReference type="PROSITE" id="PS50215"/>
    </source>
</evidence>
<feature type="coiled-coil region" evidence="19">
    <location>
        <begin position="207"/>
        <end position="238"/>
    </location>
</feature>
<evidence type="ECO:0000256" key="18">
    <source>
        <dbReference type="RuleBase" id="RU000663"/>
    </source>
</evidence>
<evidence type="ECO:0000256" key="1">
    <source>
        <dbReference type="ARBA" id="ARBA00001947"/>
    </source>
</evidence>
<name>A0AAN9YA53_9HEMI</name>
<proteinExistence type="inferred from homology"/>
<comment type="similarity">
    <text evidence="4">Belongs to the universal ribosomal protein uL30 family.</text>
</comment>
<dbReference type="PROSITE" id="PS50215">
    <property type="entry name" value="ADAM_MEPRO"/>
    <property type="match status" value="1"/>
</dbReference>
<dbReference type="Gene3D" id="3.30.1390.20">
    <property type="entry name" value="Ribosomal protein L30, ferredoxin-like fold domain"/>
    <property type="match status" value="1"/>
</dbReference>
<keyword evidence="11 18" id="KW-0689">Ribosomal protein</keyword>
<dbReference type="InterPro" id="IPR051489">
    <property type="entry name" value="ADAM_Metalloproteinase"/>
</dbReference>
<protein>
    <recommendedName>
        <fullName evidence="18">Ribosomal protein L15</fullName>
    </recommendedName>
</protein>
<keyword evidence="14 21" id="KW-0472">Membrane</keyword>
<dbReference type="Gene3D" id="3.40.1120.10">
    <property type="entry name" value="Ribosomal protein l15e"/>
    <property type="match status" value="2"/>
</dbReference>
<dbReference type="SUPFAM" id="SSF54189">
    <property type="entry name" value="Ribosomal proteins S24e, L23 and L15e"/>
    <property type="match status" value="1"/>
</dbReference>
<reference evidence="24 25" key="1">
    <citation type="submission" date="2024-03" db="EMBL/GenBank/DDBJ databases">
        <title>Adaptation during the transition from Ophiocordyceps entomopathogen to insect associate is accompanied by gene loss and intensified selection.</title>
        <authorList>
            <person name="Ward C.M."/>
            <person name="Onetto C.A."/>
            <person name="Borneman A.R."/>
        </authorList>
    </citation>
    <scope>NUCLEOTIDE SEQUENCE [LARGE SCALE GENOMIC DNA]</scope>
    <source>
        <strain evidence="24">AWRI1</strain>
        <tissue evidence="24">Single Adult Female</tissue>
    </source>
</reference>
<dbReference type="SUPFAM" id="SSF55486">
    <property type="entry name" value="Metalloproteases ('zincins'), catalytic domain"/>
    <property type="match status" value="1"/>
</dbReference>
<organism evidence="24 25">
    <name type="scientific">Parthenolecanium corni</name>
    <dbReference type="NCBI Taxonomy" id="536013"/>
    <lineage>
        <taxon>Eukaryota</taxon>
        <taxon>Metazoa</taxon>
        <taxon>Ecdysozoa</taxon>
        <taxon>Arthropoda</taxon>
        <taxon>Hexapoda</taxon>
        <taxon>Insecta</taxon>
        <taxon>Pterygota</taxon>
        <taxon>Neoptera</taxon>
        <taxon>Paraneoptera</taxon>
        <taxon>Hemiptera</taxon>
        <taxon>Sternorrhyncha</taxon>
        <taxon>Coccoidea</taxon>
        <taxon>Coccidae</taxon>
        <taxon>Parthenolecanium</taxon>
    </lineage>
</organism>
<evidence type="ECO:0000256" key="11">
    <source>
        <dbReference type="ARBA" id="ARBA00022980"/>
    </source>
</evidence>
<dbReference type="Gene3D" id="3.40.390.10">
    <property type="entry name" value="Collagenase (Catalytic Domain)"/>
    <property type="match status" value="1"/>
</dbReference>
<keyword evidence="16 18" id="KW-0687">Ribonucleoprotein</keyword>
<dbReference type="GO" id="GO:0003735">
    <property type="term" value="F:structural constituent of ribosome"/>
    <property type="evidence" value="ECO:0007669"/>
    <property type="project" value="InterPro"/>
</dbReference>
<feature type="binding site" evidence="17">
    <location>
        <position position="725"/>
    </location>
    <ligand>
        <name>Zn(2+)</name>
        <dbReference type="ChEBI" id="CHEBI:29105"/>
        <note>catalytic</note>
    </ligand>
</feature>
<keyword evidence="8" id="KW-0732">Signal</keyword>
<dbReference type="Pfam" id="PF08079">
    <property type="entry name" value="Ribosomal_L30_N"/>
    <property type="match status" value="1"/>
</dbReference>
<dbReference type="InterPro" id="IPR035808">
    <property type="entry name" value="Ribosomal_uL30_euk_arc"/>
</dbReference>
<dbReference type="Proteomes" id="UP001367676">
    <property type="component" value="Unassembled WGS sequence"/>
</dbReference>
<keyword evidence="10 17" id="KW-0862">Zinc</keyword>
<evidence type="ECO:0000256" key="5">
    <source>
        <dbReference type="ARBA" id="ARBA00022670"/>
    </source>
</evidence>
<dbReference type="Gene3D" id="4.10.70.10">
    <property type="entry name" value="Disintegrin domain"/>
    <property type="match status" value="1"/>
</dbReference>
<dbReference type="InterPro" id="IPR034025">
    <property type="entry name" value="ADAM10_ADAM17"/>
</dbReference>
<keyword evidence="25" id="KW-1185">Reference proteome</keyword>
<dbReference type="PROSITE" id="PS50214">
    <property type="entry name" value="DISINTEGRIN_2"/>
    <property type="match status" value="1"/>
</dbReference>
<evidence type="ECO:0000256" key="9">
    <source>
        <dbReference type="ARBA" id="ARBA00022801"/>
    </source>
</evidence>
<feature type="binding site" evidence="17">
    <location>
        <position position="715"/>
    </location>
    <ligand>
        <name>Zn(2+)</name>
        <dbReference type="ChEBI" id="CHEBI:29105"/>
        <note>catalytic</note>
    </ligand>
</feature>
<keyword evidence="6 21" id="KW-0812">Transmembrane</keyword>
<dbReference type="CDD" id="cd14246">
    <property type="entry name" value="ADAM17_MPD"/>
    <property type="match status" value="1"/>
</dbReference>
<gene>
    <name evidence="24" type="ORF">V9T40_003124</name>
</gene>
<comment type="cofactor">
    <cofactor evidence="1">
        <name>Zn(2+)</name>
        <dbReference type="ChEBI" id="CHEBI:29105"/>
    </cofactor>
</comment>
<keyword evidence="15" id="KW-1015">Disulfide bond</keyword>
<dbReference type="Pfam" id="PF13574">
    <property type="entry name" value="Reprolysin_2"/>
    <property type="match status" value="1"/>
</dbReference>
<dbReference type="PANTHER" id="PTHR45702">
    <property type="entry name" value="ADAM10/ADAM17 METALLOPEPTIDASE FAMILY MEMBER"/>
    <property type="match status" value="1"/>
</dbReference>
<dbReference type="Gene3D" id="4.10.70.30">
    <property type="match status" value="1"/>
</dbReference>
<dbReference type="InterPro" id="IPR000439">
    <property type="entry name" value="Ribosomal_eL15"/>
</dbReference>
<feature type="compositionally biased region" description="Basic residues" evidence="20">
    <location>
        <begin position="119"/>
        <end position="144"/>
    </location>
</feature>
<dbReference type="GO" id="GO:0006509">
    <property type="term" value="P:membrane protein ectodomain proteolysis"/>
    <property type="evidence" value="ECO:0007669"/>
    <property type="project" value="UniProtKB-ARBA"/>
</dbReference>
<keyword evidence="12 21" id="KW-1133">Transmembrane helix</keyword>
<evidence type="ECO:0000259" key="22">
    <source>
        <dbReference type="PROSITE" id="PS50214"/>
    </source>
</evidence>
<comment type="similarity">
    <text evidence="3 18">Belongs to the eukaryotic ribosomal protein eL15 family.</text>
</comment>
<accession>A0AAN9YA53</accession>
<dbReference type="GO" id="GO:0046872">
    <property type="term" value="F:metal ion binding"/>
    <property type="evidence" value="ECO:0007669"/>
    <property type="project" value="UniProtKB-KW"/>
</dbReference>
<dbReference type="InterPro" id="IPR036436">
    <property type="entry name" value="Disintegrin_dom_sf"/>
</dbReference>
<dbReference type="FunFam" id="3.40.390.10:FF:000017">
    <property type="entry name" value="Disintegrin and metalloproteinase domain-containing protein 17"/>
    <property type="match status" value="1"/>
</dbReference>
<dbReference type="Pfam" id="PF16698">
    <property type="entry name" value="ADAM17_MPD"/>
    <property type="match status" value="1"/>
</dbReference>
<feature type="domain" description="Peptidase M12B" evidence="23">
    <location>
        <begin position="539"/>
        <end position="783"/>
    </location>
</feature>
<dbReference type="InterPro" id="IPR001590">
    <property type="entry name" value="Peptidase_M12B"/>
</dbReference>
<evidence type="ECO:0000256" key="14">
    <source>
        <dbReference type="ARBA" id="ARBA00023136"/>
    </source>
</evidence>
<evidence type="ECO:0000256" key="6">
    <source>
        <dbReference type="ARBA" id="ARBA00022692"/>
    </source>
</evidence>
<dbReference type="InterPro" id="IPR016082">
    <property type="entry name" value="Ribosomal_uL30_ferredoxin-like"/>
</dbReference>
<dbReference type="InterPro" id="IPR001762">
    <property type="entry name" value="Disintegrin_dom"/>
</dbReference>
<feature type="active site" evidence="17">
    <location>
        <position position="716"/>
    </location>
</feature>
<dbReference type="Pfam" id="PF00827">
    <property type="entry name" value="Ribosomal_L15e"/>
    <property type="match status" value="1"/>
</dbReference>
<evidence type="ECO:0000256" key="19">
    <source>
        <dbReference type="SAM" id="Coils"/>
    </source>
</evidence>
<evidence type="ECO:0000256" key="10">
    <source>
        <dbReference type="ARBA" id="ARBA00022833"/>
    </source>
</evidence>
<dbReference type="FunFam" id="3.30.1390.20:FF:000003">
    <property type="entry name" value="60S ribosomal protein L7"/>
    <property type="match status" value="1"/>
</dbReference>
<dbReference type="GO" id="GO:0005886">
    <property type="term" value="C:plasma membrane"/>
    <property type="evidence" value="ECO:0007669"/>
    <property type="project" value="TreeGrafter"/>
</dbReference>
<dbReference type="InterPro" id="IPR012988">
    <property type="entry name" value="Ribosomal_uL30_N_euk"/>
</dbReference>
<evidence type="ECO:0000256" key="13">
    <source>
        <dbReference type="ARBA" id="ARBA00023049"/>
    </source>
</evidence>
<dbReference type="PANTHER" id="PTHR45702:SF6">
    <property type="entry name" value="DISINTEGRIN AND METALLOPROTEINASE DOMAIN-CONTAINING PROTEIN 17"/>
    <property type="match status" value="1"/>
</dbReference>
<dbReference type="Pfam" id="PF00200">
    <property type="entry name" value="Disintegrin"/>
    <property type="match status" value="1"/>
</dbReference>
<dbReference type="EMBL" id="JBBCAQ010000006">
    <property type="protein sequence ID" value="KAK7603125.1"/>
    <property type="molecule type" value="Genomic_DNA"/>
</dbReference>
<dbReference type="AlphaFoldDB" id="A0AAN9YA53"/>
<keyword evidence="9" id="KW-0378">Hydrolase</keyword>
<evidence type="ECO:0000313" key="24">
    <source>
        <dbReference type="EMBL" id="KAK7603125.1"/>
    </source>
</evidence>
<dbReference type="GO" id="GO:0004222">
    <property type="term" value="F:metalloendopeptidase activity"/>
    <property type="evidence" value="ECO:0007669"/>
    <property type="project" value="InterPro"/>
</dbReference>
<dbReference type="InterPro" id="IPR032029">
    <property type="entry name" value="ADAM17_MPD"/>
</dbReference>
<keyword evidence="5" id="KW-0645">Protease</keyword>
<evidence type="ECO:0000256" key="17">
    <source>
        <dbReference type="PROSITE-ProRule" id="PRU00276"/>
    </source>
</evidence>
<dbReference type="SUPFAM" id="SSF55129">
    <property type="entry name" value="Ribosomal protein L30p/L7e"/>
    <property type="match status" value="1"/>
</dbReference>
<feature type="binding site" evidence="17">
    <location>
        <position position="719"/>
    </location>
    <ligand>
        <name>Zn(2+)</name>
        <dbReference type="ChEBI" id="CHEBI:29105"/>
        <note>catalytic</note>
    </ligand>
</feature>
<keyword evidence="13" id="KW-0482">Metalloprotease</keyword>
<evidence type="ECO:0000256" key="2">
    <source>
        <dbReference type="ARBA" id="ARBA00004479"/>
    </source>
</evidence>
<evidence type="ECO:0000313" key="25">
    <source>
        <dbReference type="Proteomes" id="UP001367676"/>
    </source>
</evidence>